<comment type="caution">
    <text evidence="1">The sequence shown here is derived from an EMBL/GenBank/DDBJ whole genome shotgun (WGS) entry which is preliminary data.</text>
</comment>
<protein>
    <submittedName>
        <fullName evidence="1">Uncharacterized protein</fullName>
    </submittedName>
</protein>
<name>A0AAJ1WKR1_9BACI</name>
<evidence type="ECO:0000313" key="2">
    <source>
        <dbReference type="Proteomes" id="UP001237207"/>
    </source>
</evidence>
<gene>
    <name evidence="1" type="ORF">J2S13_003381</name>
</gene>
<reference evidence="1" key="1">
    <citation type="submission" date="2023-07" db="EMBL/GenBank/DDBJ databases">
        <title>Genomic Encyclopedia of Type Strains, Phase IV (KMG-IV): sequencing the most valuable type-strain genomes for metagenomic binning, comparative biology and taxonomic classification.</title>
        <authorList>
            <person name="Goeker M."/>
        </authorList>
    </citation>
    <scope>NUCLEOTIDE SEQUENCE</scope>
    <source>
        <strain evidence="1">DSM 23947</strain>
    </source>
</reference>
<sequence length="36" mass="4307">MTLVGKLTEEFIYDLLIKYYFVCTVTKQEDNQIAIY</sequence>
<accession>A0AAJ1WKR1</accession>
<keyword evidence="2" id="KW-1185">Reference proteome</keyword>
<evidence type="ECO:0000313" key="1">
    <source>
        <dbReference type="EMBL" id="MDQ0216883.1"/>
    </source>
</evidence>
<organism evidence="1 2">
    <name type="scientific">Oikeobacillus pervagus</name>
    <dbReference type="NCBI Taxonomy" id="1325931"/>
    <lineage>
        <taxon>Bacteria</taxon>
        <taxon>Bacillati</taxon>
        <taxon>Bacillota</taxon>
        <taxon>Bacilli</taxon>
        <taxon>Bacillales</taxon>
        <taxon>Bacillaceae</taxon>
        <taxon>Oikeobacillus</taxon>
    </lineage>
</organism>
<dbReference type="Proteomes" id="UP001237207">
    <property type="component" value="Unassembled WGS sequence"/>
</dbReference>
<dbReference type="AlphaFoldDB" id="A0AAJ1WKR1"/>
<dbReference type="EMBL" id="JAUSUC010000094">
    <property type="protein sequence ID" value="MDQ0216883.1"/>
    <property type="molecule type" value="Genomic_DNA"/>
</dbReference>
<proteinExistence type="predicted"/>